<accession>A0A1S3D268</accession>
<dbReference type="AlphaFoldDB" id="A0A1S3D268"/>
<evidence type="ECO:0000313" key="2">
    <source>
        <dbReference type="Proteomes" id="UP000079169"/>
    </source>
</evidence>
<proteinExistence type="predicted"/>
<dbReference type="GeneID" id="103509910"/>
<keyword evidence="1" id="KW-0175">Coiled coil</keyword>
<dbReference type="RefSeq" id="XP_008472766.1">
    <property type="nucleotide sequence ID" value="XM_008474544.2"/>
</dbReference>
<evidence type="ECO:0000313" key="3">
    <source>
        <dbReference type="RefSeq" id="XP_008472766.1"/>
    </source>
</evidence>
<gene>
    <name evidence="3" type="primary">LOC103509910</name>
</gene>
<reference evidence="3" key="1">
    <citation type="submission" date="2025-08" db="UniProtKB">
        <authorList>
            <consortium name="RefSeq"/>
        </authorList>
    </citation>
    <scope>IDENTIFICATION</scope>
</reference>
<organism evidence="2 3">
    <name type="scientific">Diaphorina citri</name>
    <name type="common">Asian citrus psyllid</name>
    <dbReference type="NCBI Taxonomy" id="121845"/>
    <lineage>
        <taxon>Eukaryota</taxon>
        <taxon>Metazoa</taxon>
        <taxon>Ecdysozoa</taxon>
        <taxon>Arthropoda</taxon>
        <taxon>Hexapoda</taxon>
        <taxon>Insecta</taxon>
        <taxon>Pterygota</taxon>
        <taxon>Neoptera</taxon>
        <taxon>Paraneoptera</taxon>
        <taxon>Hemiptera</taxon>
        <taxon>Sternorrhyncha</taxon>
        <taxon>Psylloidea</taxon>
        <taxon>Psyllidae</taxon>
        <taxon>Diaphorininae</taxon>
        <taxon>Diaphorina</taxon>
    </lineage>
</organism>
<feature type="coiled-coil region" evidence="1">
    <location>
        <begin position="198"/>
        <end position="400"/>
    </location>
</feature>
<dbReference type="KEGG" id="dci:103509910"/>
<keyword evidence="2" id="KW-1185">Reference proteome</keyword>
<sequence length="580" mass="67864">MERTLEEVNTIHEAFNGLDAKISSISLSSMTDLSPSHSAVDLFRTLLPAIKHRNLGDNMSSESVMLPRSKVRDTISLSEHGDGRESDTSDCKNIALMDKNDTPDTLRTQFRSMQSSCSTVLDTEDVVDDKDVGSITSRIRCPQARQSSQRSKRNEHIIQLRELLNSCADFFDEEEPTHQFSDKSMEFHQHSIMAKLSVISYEKTMDNEESEENKVENEDKYDGAKRLEEITEQCEKARAENEELENKRRLLKNKVQVIRNEYLTQLEKLEMQNLRVNKLFEEIKKTEPVEKACAQIDGLKSSTREYLEQSCSAFEQLTKKLEEAESKKTEAENKYNDLKDILETTKDKYDSMYESLEQLNLNLPEDVKKYSKKEYDLEILNEELKLLQNEFDELAELEREYWKEIAKGAEVNMTKPVERKDIKHKSTTITKMNYRDLRKLKTEAAAKIKRIKKRIRDIESKPIHPIAEKIYLTEKLNRLEKLVQENSVERIEQEINNLNEKLEQEHEYKKDLVRNLELLKCQRGLLEEEASNDETEVIHLTNQYNTMMKNFLKERGNLERELVRRKAELRVLQEGNCYSP</sequence>
<dbReference type="PaxDb" id="121845-A0A1S3D268"/>
<evidence type="ECO:0000256" key="1">
    <source>
        <dbReference type="SAM" id="Coils"/>
    </source>
</evidence>
<feature type="coiled-coil region" evidence="1">
    <location>
        <begin position="434"/>
        <end position="568"/>
    </location>
</feature>
<dbReference type="Proteomes" id="UP000079169">
    <property type="component" value="Unplaced"/>
</dbReference>
<protein>
    <submittedName>
        <fullName evidence="3">Coiled-coil domain-containing protein 186-like</fullName>
    </submittedName>
</protein>
<dbReference type="OMA" id="QELERCH"/>
<name>A0A1S3D268_DIACI</name>